<dbReference type="GO" id="GO:0005975">
    <property type="term" value="P:carbohydrate metabolic process"/>
    <property type="evidence" value="ECO:0007669"/>
    <property type="project" value="InterPro"/>
</dbReference>
<evidence type="ECO:0000313" key="10">
    <source>
        <dbReference type="Proteomes" id="UP000009183"/>
    </source>
</evidence>
<evidence type="ECO:0000256" key="3">
    <source>
        <dbReference type="ARBA" id="ARBA00012780"/>
    </source>
</evidence>
<protein>
    <recommendedName>
        <fullName evidence="3">glucan endo-1,3-beta-D-glucosidase</fullName>
        <ecNumber evidence="3">3.2.1.39</ecNumber>
    </recommendedName>
</protein>
<comment type="similarity">
    <text evidence="2 7">Belongs to the glycosyl hydrolase 17 family.</text>
</comment>
<evidence type="ECO:0000256" key="2">
    <source>
        <dbReference type="ARBA" id="ARBA00008773"/>
    </source>
</evidence>
<dbReference type="FunCoup" id="F6HHG0">
    <property type="interactions" value="2"/>
</dbReference>
<evidence type="ECO:0000256" key="5">
    <source>
        <dbReference type="ARBA" id="ARBA00022801"/>
    </source>
</evidence>
<evidence type="ECO:0000256" key="1">
    <source>
        <dbReference type="ARBA" id="ARBA00000382"/>
    </source>
</evidence>
<evidence type="ECO:0000256" key="7">
    <source>
        <dbReference type="RuleBase" id="RU004335"/>
    </source>
</evidence>
<keyword evidence="5" id="KW-0378">Hydrolase</keyword>
<dbReference type="FunFam" id="3.20.20.80:FF:000005">
    <property type="entry name" value="Glucan endo-1,3-beta-glucosidase 14"/>
    <property type="match status" value="1"/>
</dbReference>
<dbReference type="InterPro" id="IPR044965">
    <property type="entry name" value="Glyco_hydro_17_plant"/>
</dbReference>
<keyword evidence="6" id="KW-0326">Glycosidase</keyword>
<evidence type="ECO:0000256" key="4">
    <source>
        <dbReference type="ARBA" id="ARBA00022729"/>
    </source>
</evidence>
<keyword evidence="8" id="KW-0472">Membrane</keyword>
<evidence type="ECO:0000256" key="6">
    <source>
        <dbReference type="ARBA" id="ARBA00023295"/>
    </source>
</evidence>
<dbReference type="STRING" id="29760.F6HHG0"/>
<dbReference type="EC" id="3.2.1.39" evidence="3"/>
<dbReference type="Gene3D" id="3.20.20.80">
    <property type="entry name" value="Glycosidases"/>
    <property type="match status" value="1"/>
</dbReference>
<dbReference type="EMBL" id="FN595757">
    <property type="protein sequence ID" value="CCB51656.1"/>
    <property type="molecule type" value="Genomic_DNA"/>
</dbReference>
<dbReference type="AlphaFoldDB" id="F6HHG0"/>
<dbReference type="OrthoDB" id="77201at2759"/>
<dbReference type="PaxDb" id="29760-VIT_06s0080g00420.t01"/>
<proteinExistence type="inferred from homology"/>
<dbReference type="SUPFAM" id="SSF51445">
    <property type="entry name" value="(Trans)glycosidases"/>
    <property type="match status" value="1"/>
</dbReference>
<evidence type="ECO:0000313" key="9">
    <source>
        <dbReference type="EMBL" id="CCB51656.1"/>
    </source>
</evidence>
<comment type="catalytic activity">
    <reaction evidence="1">
        <text>Hydrolysis of (1-&gt;3)-beta-D-glucosidic linkages in (1-&gt;3)-beta-D-glucans.</text>
        <dbReference type="EC" id="3.2.1.39"/>
    </reaction>
</comment>
<dbReference type="Pfam" id="PF00332">
    <property type="entry name" value="Glyco_hydro_17"/>
    <property type="match status" value="1"/>
</dbReference>
<name>F6HHG0_VITVI</name>
<dbReference type="SMR" id="F6HHG0"/>
<dbReference type="InParanoid" id="F6HHG0"/>
<dbReference type="HOGENOM" id="CLU_024953_1_2_1"/>
<dbReference type="Proteomes" id="UP000009183">
    <property type="component" value="Chromosome 6"/>
</dbReference>
<dbReference type="eggNOG" id="ENOG502QQ1M">
    <property type="taxonomic scope" value="Eukaryota"/>
</dbReference>
<organism evidence="9 10">
    <name type="scientific">Vitis vinifera</name>
    <name type="common">Grape</name>
    <dbReference type="NCBI Taxonomy" id="29760"/>
    <lineage>
        <taxon>Eukaryota</taxon>
        <taxon>Viridiplantae</taxon>
        <taxon>Streptophyta</taxon>
        <taxon>Embryophyta</taxon>
        <taxon>Tracheophyta</taxon>
        <taxon>Spermatophyta</taxon>
        <taxon>Magnoliopsida</taxon>
        <taxon>eudicotyledons</taxon>
        <taxon>Gunneridae</taxon>
        <taxon>Pentapetalae</taxon>
        <taxon>rosids</taxon>
        <taxon>Vitales</taxon>
        <taxon>Vitaceae</taxon>
        <taxon>Viteae</taxon>
        <taxon>Vitis</taxon>
    </lineage>
</organism>
<sequence length="410" mass="44842">MTLIRCWLSAQTLMPGKRDSMPTSSHVFTSFFFFLILSDSVGLIHGIGVGINYGQIANNLPSPSRVAVLLKSLNISRVKLYDADPNVLRAFSNSDVEFIIGLPNDNLAAMTDPTKAQAWIQQNVQPFLPQTKITCITVGNEILSGTDKQLMSNLLPAMQSVHSALVSLELDDQVGVVTAHSLAILAESFPPSSGSFRQDLGGYLQPLLNFHSQINSPFLINAYPYFAYKDNPDEVSLDYVLFRPNQGTTDPVTNLKYDNMLYAQIDAVYSAIKAMGHTDIVVRISETGWPSKGDSNEAGATRDNAGIYNSNLLQRIAENQSTPARPSLPIDIYVFALFNEDLKPGPTSERNYGLYYPDGTPVYDLGLQSQLPQIASAAFYIDSASTTNAVSIVSLLIFVTLCLIIVREGL</sequence>
<dbReference type="GO" id="GO:0042973">
    <property type="term" value="F:glucan endo-1,3-beta-D-glucosidase activity"/>
    <property type="evidence" value="ECO:0007669"/>
    <property type="project" value="UniProtKB-EC"/>
</dbReference>
<gene>
    <name evidence="9" type="ordered locus">VIT_06s0080g00420</name>
</gene>
<dbReference type="GO" id="GO:0005886">
    <property type="term" value="C:plasma membrane"/>
    <property type="evidence" value="ECO:0000318"/>
    <property type="project" value="GO_Central"/>
</dbReference>
<keyword evidence="8" id="KW-1133">Transmembrane helix</keyword>
<dbReference type="ExpressionAtlas" id="F6HHG0">
    <property type="expression patterns" value="baseline and differential"/>
</dbReference>
<dbReference type="PANTHER" id="PTHR32227">
    <property type="entry name" value="GLUCAN ENDO-1,3-BETA-GLUCOSIDASE BG1-RELATED-RELATED"/>
    <property type="match status" value="1"/>
</dbReference>
<dbReference type="InterPro" id="IPR017853">
    <property type="entry name" value="GH"/>
</dbReference>
<feature type="transmembrane region" description="Helical" evidence="8">
    <location>
        <begin position="389"/>
        <end position="406"/>
    </location>
</feature>
<evidence type="ECO:0000256" key="8">
    <source>
        <dbReference type="SAM" id="Phobius"/>
    </source>
</evidence>
<reference evidence="10" key="1">
    <citation type="journal article" date="2007" name="Nature">
        <title>The grapevine genome sequence suggests ancestral hexaploidization in major angiosperm phyla.</title>
        <authorList>
            <consortium name="The French-Italian Public Consortium for Grapevine Genome Characterization."/>
            <person name="Jaillon O."/>
            <person name="Aury J.-M."/>
            <person name="Noel B."/>
            <person name="Policriti A."/>
            <person name="Clepet C."/>
            <person name="Casagrande A."/>
            <person name="Choisne N."/>
            <person name="Aubourg S."/>
            <person name="Vitulo N."/>
            <person name="Jubin C."/>
            <person name="Vezzi A."/>
            <person name="Legeai F."/>
            <person name="Hugueney P."/>
            <person name="Dasilva C."/>
            <person name="Horner D."/>
            <person name="Mica E."/>
            <person name="Jublot D."/>
            <person name="Poulain J."/>
            <person name="Bruyere C."/>
            <person name="Billault A."/>
            <person name="Segurens B."/>
            <person name="Gouyvenoux M."/>
            <person name="Ugarte E."/>
            <person name="Cattonaro F."/>
            <person name="Anthouard V."/>
            <person name="Vico V."/>
            <person name="Del Fabbro C."/>
            <person name="Alaux M."/>
            <person name="Di Gaspero G."/>
            <person name="Dumas V."/>
            <person name="Felice N."/>
            <person name="Paillard S."/>
            <person name="Juman I."/>
            <person name="Moroldo M."/>
            <person name="Scalabrin S."/>
            <person name="Canaguier A."/>
            <person name="Le Clainche I."/>
            <person name="Malacrida G."/>
            <person name="Durand E."/>
            <person name="Pesole G."/>
            <person name="Laucou V."/>
            <person name="Chatelet P."/>
            <person name="Merdinoglu D."/>
            <person name="Delledonne M."/>
            <person name="Pezzotti M."/>
            <person name="Lecharny A."/>
            <person name="Scarpelli C."/>
            <person name="Artiguenave F."/>
            <person name="Pe M.E."/>
            <person name="Valle G."/>
            <person name="Morgante M."/>
            <person name="Caboche M."/>
            <person name="Adam-Blondon A.-F."/>
            <person name="Weissenbach J."/>
            <person name="Quetier F."/>
            <person name="Wincker P."/>
        </authorList>
    </citation>
    <scope>NUCLEOTIDE SEQUENCE [LARGE SCALE GENOMIC DNA]</scope>
    <source>
        <strain evidence="10">cv. Pinot noir / PN40024</strain>
    </source>
</reference>
<keyword evidence="4" id="KW-0732">Signal</keyword>
<keyword evidence="8" id="KW-0812">Transmembrane</keyword>
<dbReference type="KEGG" id="vvi:100257100"/>
<dbReference type="InterPro" id="IPR000490">
    <property type="entry name" value="Glyco_hydro_17"/>
</dbReference>
<accession>F6HHG0</accession>
<keyword evidence="10" id="KW-1185">Reference proteome</keyword>